<dbReference type="GO" id="GO:0004177">
    <property type="term" value="F:aminopeptidase activity"/>
    <property type="evidence" value="ECO:0007669"/>
    <property type="project" value="UniProtKB-KW"/>
</dbReference>
<dbReference type="GO" id="GO:0006508">
    <property type="term" value="P:proteolysis"/>
    <property type="evidence" value="ECO:0007669"/>
    <property type="project" value="UniProtKB-KW"/>
</dbReference>
<dbReference type="SUPFAM" id="SSF53474">
    <property type="entry name" value="alpha/beta-Hydrolases"/>
    <property type="match status" value="1"/>
</dbReference>
<name>A0A7I8W6F4_9ANNE</name>
<evidence type="ECO:0000256" key="7">
    <source>
        <dbReference type="ARBA" id="ARBA00022968"/>
    </source>
</evidence>
<dbReference type="GO" id="GO:0012505">
    <property type="term" value="C:endomembrane system"/>
    <property type="evidence" value="ECO:0007669"/>
    <property type="project" value="UniProtKB-SubCell"/>
</dbReference>
<evidence type="ECO:0000256" key="2">
    <source>
        <dbReference type="ARBA" id="ARBA00022438"/>
    </source>
</evidence>
<dbReference type="FunFam" id="3.40.50.1820:FF:000003">
    <property type="entry name" value="Dipeptidyl peptidase 4"/>
    <property type="match status" value="1"/>
</dbReference>
<dbReference type="Pfam" id="PF00326">
    <property type="entry name" value="Peptidase_S9"/>
    <property type="match status" value="1"/>
</dbReference>
<dbReference type="SUPFAM" id="SSF82171">
    <property type="entry name" value="DPP6 N-terminal domain-like"/>
    <property type="match status" value="1"/>
</dbReference>
<keyword evidence="2" id="KW-0031">Aminopeptidase</keyword>
<proteinExistence type="predicted"/>
<evidence type="ECO:0000259" key="14">
    <source>
        <dbReference type="Pfam" id="PF00930"/>
    </source>
</evidence>
<dbReference type="Gene3D" id="3.40.50.1820">
    <property type="entry name" value="alpha/beta hydrolase"/>
    <property type="match status" value="1"/>
</dbReference>
<dbReference type="PANTHER" id="PTHR11731">
    <property type="entry name" value="PROTEASE FAMILY S9B,C DIPEPTIDYL-PEPTIDASE IV-RELATED"/>
    <property type="match status" value="1"/>
</dbReference>
<comment type="subcellular location">
    <subcellularLocation>
        <location evidence="11">Endomembrane system</location>
        <topology evidence="11">Single-pass membrane protein</topology>
    </subcellularLocation>
    <subcellularLocation>
        <location evidence="1">Membrane</location>
        <topology evidence="1">Single-pass type II membrane protein</topology>
    </subcellularLocation>
</comment>
<dbReference type="AlphaFoldDB" id="A0A7I8W6F4"/>
<dbReference type="InterPro" id="IPR002469">
    <property type="entry name" value="Peptidase_S9B_N"/>
</dbReference>
<evidence type="ECO:0000256" key="8">
    <source>
        <dbReference type="ARBA" id="ARBA00022989"/>
    </source>
</evidence>
<dbReference type="Proteomes" id="UP000549394">
    <property type="component" value="Unassembled WGS sequence"/>
</dbReference>
<evidence type="ECO:0000256" key="6">
    <source>
        <dbReference type="ARBA" id="ARBA00022825"/>
    </source>
</evidence>
<feature type="domain" description="Dipeptidylpeptidase IV N-terminal" evidence="14">
    <location>
        <begin position="125"/>
        <end position="504"/>
    </location>
</feature>
<evidence type="ECO:0000313" key="15">
    <source>
        <dbReference type="EMBL" id="CAD5124112.1"/>
    </source>
</evidence>
<dbReference type="GO" id="GO:0005886">
    <property type="term" value="C:plasma membrane"/>
    <property type="evidence" value="ECO:0007669"/>
    <property type="project" value="TreeGrafter"/>
</dbReference>
<dbReference type="InterPro" id="IPR029058">
    <property type="entry name" value="AB_hydrolase_fold"/>
</dbReference>
<evidence type="ECO:0000256" key="9">
    <source>
        <dbReference type="ARBA" id="ARBA00023136"/>
    </source>
</evidence>
<keyword evidence="4 12" id="KW-0812">Transmembrane</keyword>
<keyword evidence="16" id="KW-1185">Reference proteome</keyword>
<evidence type="ECO:0000313" key="16">
    <source>
        <dbReference type="Proteomes" id="UP000549394"/>
    </source>
</evidence>
<evidence type="ECO:0000256" key="3">
    <source>
        <dbReference type="ARBA" id="ARBA00022670"/>
    </source>
</evidence>
<keyword evidence="10" id="KW-0325">Glycoprotein</keyword>
<keyword evidence="5" id="KW-0378">Hydrolase</keyword>
<sequence>MDKKKINSDDEELVGSSPSQKNWRGILIALLVILVVCSLIVIAVILVTPKTSNEKLGKPFTFEDFSDGRLKIKTFNVDWLGNSNKYSYLTRENEIMVNDVENNKSYSLMDNATYHFLNISSYKVSTDLKYILIATNLSEIFRHSYKAFYSIYDVENKQRIKNFPSMPNKLASMKNKKLQHADWSDDGHHLTFLYENDIYYQESPESTAERLTVTGKPNKIFNGICDWLYEEEILFRSKAHWLSPNKKKILYLSFDDSNVALHKFPVYDKSNRENEFEFRYPKASDNRSNVNPIADVRIVDVHNNKAELHLSPPNEFPKSQLYIANAKWINDEKVLVIWLNREQNQAIHAIYSVDSHRPTIIFHEKSPHGWISVSELFVWDDNSYVTIIPKTEGDDDSWKNLVVLDTRKQNDQVDNIPTFITSEKWDKQEILAVDKESRSIFYLGNNGDPRKMHIFKISLRDDNSVDYGPVCLTCNKSEDCTYHSAQFARNGKYYIEKCGGPGVPIYTLKSTVNDKNVILEDNAPLRSKIESYAWPRKEYHEIRVNREDEEPYIIYTSIILPPQLNKNHITKYPLLVYTYGGPDTQLVKENFQIGWHTYLSSAENTIYVEIDGRGSSGRGQKYSHILYKKLGTLEVQDQIAVTRYFCEKYEFIDQSRVAIWGWSYGGFVTTHALGDEHSNIFKCGIAVAPVTDWRYYDTTYSEKYLGLYKKNADAYARASVIPKVKNFKNKKFFLIHGTADDNVHFIHSAQLMKALTKAEILYRTQIYPDKNHMISGRHTTKHLYKTMTKFLKQDCWNGGAPREYNPEAKKGKNK</sequence>
<protein>
    <submittedName>
        <fullName evidence="15">DgyrCDS12414</fullName>
    </submittedName>
</protein>
<keyword evidence="6" id="KW-0720">Serine protease</keyword>
<organism evidence="15 16">
    <name type="scientific">Dimorphilus gyrociliatus</name>
    <dbReference type="NCBI Taxonomy" id="2664684"/>
    <lineage>
        <taxon>Eukaryota</taxon>
        <taxon>Metazoa</taxon>
        <taxon>Spiralia</taxon>
        <taxon>Lophotrochozoa</taxon>
        <taxon>Annelida</taxon>
        <taxon>Polychaeta</taxon>
        <taxon>Polychaeta incertae sedis</taxon>
        <taxon>Dinophilidae</taxon>
        <taxon>Dimorphilus</taxon>
    </lineage>
</organism>
<feature type="domain" description="Peptidase S9 prolyl oligopeptidase catalytic" evidence="13">
    <location>
        <begin position="594"/>
        <end position="793"/>
    </location>
</feature>
<evidence type="ECO:0000256" key="11">
    <source>
        <dbReference type="ARBA" id="ARBA00037847"/>
    </source>
</evidence>
<keyword evidence="9 12" id="KW-0472">Membrane</keyword>
<evidence type="ECO:0000256" key="10">
    <source>
        <dbReference type="ARBA" id="ARBA00023180"/>
    </source>
</evidence>
<keyword evidence="7" id="KW-0735">Signal-anchor</keyword>
<dbReference type="InterPro" id="IPR050278">
    <property type="entry name" value="Serine_Prot_S9B/DPPIV"/>
</dbReference>
<accession>A0A7I8W6F4</accession>
<evidence type="ECO:0000256" key="12">
    <source>
        <dbReference type="SAM" id="Phobius"/>
    </source>
</evidence>
<dbReference type="EMBL" id="CAJFCJ010000020">
    <property type="protein sequence ID" value="CAD5124112.1"/>
    <property type="molecule type" value="Genomic_DNA"/>
</dbReference>
<evidence type="ECO:0000256" key="1">
    <source>
        <dbReference type="ARBA" id="ARBA00004606"/>
    </source>
</evidence>
<dbReference type="GO" id="GO:0008239">
    <property type="term" value="F:dipeptidyl-peptidase activity"/>
    <property type="evidence" value="ECO:0007669"/>
    <property type="project" value="TreeGrafter"/>
</dbReference>
<gene>
    <name evidence="15" type="ORF">DGYR_LOCUS11703</name>
</gene>
<dbReference type="OrthoDB" id="16520at2759"/>
<dbReference type="PANTHER" id="PTHR11731:SF200">
    <property type="entry name" value="DIPEPTIDYL PEPTIDASE 10, ISOFORM B"/>
    <property type="match status" value="1"/>
</dbReference>
<dbReference type="GO" id="GO:0008236">
    <property type="term" value="F:serine-type peptidase activity"/>
    <property type="evidence" value="ECO:0007669"/>
    <property type="project" value="UniProtKB-KW"/>
</dbReference>
<comment type="caution">
    <text evidence="15">The sequence shown here is derived from an EMBL/GenBank/DDBJ whole genome shotgun (WGS) entry which is preliminary data.</text>
</comment>
<keyword evidence="3" id="KW-0645">Protease</keyword>
<dbReference type="InterPro" id="IPR001375">
    <property type="entry name" value="Peptidase_S9_cat"/>
</dbReference>
<dbReference type="Gene3D" id="2.140.10.30">
    <property type="entry name" value="Dipeptidylpeptidase IV, N-terminal domain"/>
    <property type="match status" value="1"/>
</dbReference>
<feature type="transmembrane region" description="Helical" evidence="12">
    <location>
        <begin position="26"/>
        <end position="47"/>
    </location>
</feature>
<evidence type="ECO:0000256" key="5">
    <source>
        <dbReference type="ARBA" id="ARBA00022801"/>
    </source>
</evidence>
<evidence type="ECO:0000256" key="4">
    <source>
        <dbReference type="ARBA" id="ARBA00022692"/>
    </source>
</evidence>
<keyword evidence="8 12" id="KW-1133">Transmembrane helix</keyword>
<dbReference type="Pfam" id="PF00930">
    <property type="entry name" value="DPPIV_N"/>
    <property type="match status" value="1"/>
</dbReference>
<reference evidence="15 16" key="1">
    <citation type="submission" date="2020-08" db="EMBL/GenBank/DDBJ databases">
        <authorList>
            <person name="Hejnol A."/>
        </authorList>
    </citation>
    <scope>NUCLEOTIDE SEQUENCE [LARGE SCALE GENOMIC DNA]</scope>
</reference>
<evidence type="ECO:0000259" key="13">
    <source>
        <dbReference type="Pfam" id="PF00326"/>
    </source>
</evidence>